<name>A0AAV2ZS58_PYXAD</name>
<keyword evidence="6 12" id="KW-1133">Transmembrane helix</keyword>
<dbReference type="GO" id="GO:0006790">
    <property type="term" value="P:sulfur compound metabolic process"/>
    <property type="evidence" value="ECO:0007669"/>
    <property type="project" value="TreeGrafter"/>
</dbReference>
<evidence type="ECO:0000256" key="4">
    <source>
        <dbReference type="ARBA" id="ARBA00022692"/>
    </source>
</evidence>
<dbReference type="InterPro" id="IPR051135">
    <property type="entry name" value="Gal/GlcNAc/GalNAc_ST"/>
</dbReference>
<keyword evidence="8 12" id="KW-0472">Membrane</keyword>
<dbReference type="EC" id="2.8.2.-" evidence="11"/>
<evidence type="ECO:0000259" key="13">
    <source>
        <dbReference type="Pfam" id="PF00685"/>
    </source>
</evidence>
<evidence type="ECO:0000256" key="7">
    <source>
        <dbReference type="ARBA" id="ARBA00023034"/>
    </source>
</evidence>
<keyword evidence="9" id="KW-0325">Glycoprotein</keyword>
<evidence type="ECO:0000256" key="6">
    <source>
        <dbReference type="ARBA" id="ARBA00022989"/>
    </source>
</evidence>
<keyword evidence="10" id="KW-0119">Carbohydrate metabolism</keyword>
<dbReference type="Proteomes" id="UP001181693">
    <property type="component" value="Unassembled WGS sequence"/>
</dbReference>
<comment type="subcellular location">
    <subcellularLocation>
        <location evidence="1">Golgi apparatus membrane</location>
        <topology evidence="1">Single-pass type II membrane protein</topology>
    </subcellularLocation>
</comment>
<keyword evidence="5" id="KW-0735">Signal-anchor</keyword>
<evidence type="ECO:0000256" key="9">
    <source>
        <dbReference type="ARBA" id="ARBA00023180"/>
    </source>
</evidence>
<gene>
    <name evidence="14" type="ORF">GDO54_002499</name>
</gene>
<reference evidence="14" key="1">
    <citation type="thesis" date="2020" institute="ProQuest LLC" country="789 East Eisenhower Parkway, Ann Arbor, MI, USA">
        <title>Comparative Genomics and Chromosome Evolution.</title>
        <authorList>
            <person name="Mudd A.B."/>
        </authorList>
    </citation>
    <scope>NUCLEOTIDE SEQUENCE</scope>
    <source>
        <strain evidence="14">1538</strain>
        <tissue evidence="14">Blood</tissue>
    </source>
</reference>
<dbReference type="InterPro" id="IPR000863">
    <property type="entry name" value="Sulfotransferase_dom"/>
</dbReference>
<evidence type="ECO:0000313" key="15">
    <source>
        <dbReference type="Proteomes" id="UP001181693"/>
    </source>
</evidence>
<proteinExistence type="inferred from homology"/>
<dbReference type="GO" id="GO:0006044">
    <property type="term" value="P:N-acetylglucosamine metabolic process"/>
    <property type="evidence" value="ECO:0007669"/>
    <property type="project" value="TreeGrafter"/>
</dbReference>
<evidence type="ECO:0000256" key="2">
    <source>
        <dbReference type="ARBA" id="ARBA00005530"/>
    </source>
</evidence>
<dbReference type="EMBL" id="DYDO01000010">
    <property type="protein sequence ID" value="DBA16978.1"/>
    <property type="molecule type" value="Genomic_DNA"/>
</dbReference>
<evidence type="ECO:0000256" key="12">
    <source>
        <dbReference type="SAM" id="Phobius"/>
    </source>
</evidence>
<evidence type="ECO:0000256" key="8">
    <source>
        <dbReference type="ARBA" id="ARBA00023136"/>
    </source>
</evidence>
<keyword evidence="15" id="KW-1185">Reference proteome</keyword>
<keyword evidence="3 11" id="KW-0808">Transferase</keyword>
<dbReference type="PANTHER" id="PTHR10704:SF4">
    <property type="entry name" value="CARBOHYDRATE SULFOTRANSFERASE 6"/>
    <property type="match status" value="1"/>
</dbReference>
<sequence>MGKLKRTFYVFAALINLYIILLLFTNLGIHVSKSNHKEKERNVNILIISTWRSGSSLVGQFFNQNPDVFYLKEPSWHVWKTMPHNSARGLQMAVRDLIRSIFKCNMSVLDAYLQNRSHVSNLFGWSSSRALCSPPVCNMFSHNNDITENNCRKNCNKSPFSMEQQSCNTYSHIVLQEFRIFDIKVLYSLLKDPTLNLKILHVVRDPRALAKSLKFLKFFLKFNDIIILKSHKKKISDKDREKVLREICQSQVDMYRTSNTHPPPFLNNRYMLLRYDDLVRHPWRTAKHIFDFAGLKLTNETKSWIYKMTHGEGLQHLQPFNITSRNALRVSLDWKNVLTLKEIRMVQKICKDFMDVFRYQNINSKNDLKDLNFETVLPRSKEDFQWQ</sequence>
<dbReference type="AlphaFoldDB" id="A0AAV2ZS58"/>
<evidence type="ECO:0000256" key="5">
    <source>
        <dbReference type="ARBA" id="ARBA00022968"/>
    </source>
</evidence>
<comment type="caution">
    <text evidence="14">The sequence shown here is derived from an EMBL/GenBank/DDBJ whole genome shotgun (WGS) entry which is preliminary data.</text>
</comment>
<evidence type="ECO:0000256" key="11">
    <source>
        <dbReference type="RuleBase" id="RU361155"/>
    </source>
</evidence>
<comment type="similarity">
    <text evidence="2">Belongs to the sulfotransferase 1 family. Gal/GlcNAc/GalNAc subfamily.</text>
</comment>
<dbReference type="InterPro" id="IPR027417">
    <property type="entry name" value="P-loop_NTPase"/>
</dbReference>
<dbReference type="GO" id="GO:0001517">
    <property type="term" value="F:N-acetylglucosamine 6-O-sulfotransferase activity"/>
    <property type="evidence" value="ECO:0007669"/>
    <property type="project" value="UniProtKB-ARBA"/>
</dbReference>
<dbReference type="FunFam" id="3.40.50.300:FF:000703">
    <property type="entry name" value="Sulfotransferase"/>
    <property type="match status" value="1"/>
</dbReference>
<feature type="domain" description="Sulfotransferase" evidence="13">
    <location>
        <begin position="45"/>
        <end position="355"/>
    </location>
</feature>
<keyword evidence="4 12" id="KW-0812">Transmembrane</keyword>
<evidence type="ECO:0000313" key="14">
    <source>
        <dbReference type="EMBL" id="DBA16978.1"/>
    </source>
</evidence>
<dbReference type="PANTHER" id="PTHR10704">
    <property type="entry name" value="CARBOHYDRATE SULFOTRANSFERASE"/>
    <property type="match status" value="1"/>
</dbReference>
<dbReference type="SUPFAM" id="SSF52540">
    <property type="entry name" value="P-loop containing nucleoside triphosphate hydrolases"/>
    <property type="match status" value="1"/>
</dbReference>
<evidence type="ECO:0000256" key="1">
    <source>
        <dbReference type="ARBA" id="ARBA00004323"/>
    </source>
</evidence>
<evidence type="ECO:0000256" key="10">
    <source>
        <dbReference type="ARBA" id="ARBA00023277"/>
    </source>
</evidence>
<keyword evidence="7" id="KW-0333">Golgi apparatus</keyword>
<dbReference type="GO" id="GO:0000139">
    <property type="term" value="C:Golgi membrane"/>
    <property type="evidence" value="ECO:0007669"/>
    <property type="project" value="UniProtKB-SubCell"/>
</dbReference>
<dbReference type="Gene3D" id="3.40.50.300">
    <property type="entry name" value="P-loop containing nucleotide triphosphate hydrolases"/>
    <property type="match status" value="1"/>
</dbReference>
<evidence type="ECO:0000256" key="3">
    <source>
        <dbReference type="ARBA" id="ARBA00022679"/>
    </source>
</evidence>
<feature type="transmembrane region" description="Helical" evidence="12">
    <location>
        <begin position="7"/>
        <end position="29"/>
    </location>
</feature>
<dbReference type="Pfam" id="PF00685">
    <property type="entry name" value="Sulfotransfer_1"/>
    <property type="match status" value="1"/>
</dbReference>
<protein>
    <recommendedName>
        <fullName evidence="11">Sulfotransferase</fullName>
        <ecNumber evidence="11">2.8.2.-</ecNumber>
    </recommendedName>
</protein>
<accession>A0AAV2ZS58</accession>
<organism evidence="14 15">
    <name type="scientific">Pyxicephalus adspersus</name>
    <name type="common">African bullfrog</name>
    <dbReference type="NCBI Taxonomy" id="30357"/>
    <lineage>
        <taxon>Eukaryota</taxon>
        <taxon>Metazoa</taxon>
        <taxon>Chordata</taxon>
        <taxon>Craniata</taxon>
        <taxon>Vertebrata</taxon>
        <taxon>Euteleostomi</taxon>
        <taxon>Amphibia</taxon>
        <taxon>Batrachia</taxon>
        <taxon>Anura</taxon>
        <taxon>Neobatrachia</taxon>
        <taxon>Ranoidea</taxon>
        <taxon>Pyxicephalidae</taxon>
        <taxon>Pyxicephalinae</taxon>
        <taxon>Pyxicephalus</taxon>
    </lineage>
</organism>